<dbReference type="EMBL" id="MN740075">
    <property type="protein sequence ID" value="QHT86668.1"/>
    <property type="molecule type" value="Genomic_DNA"/>
</dbReference>
<sequence>MATTNTLKVNDIVIIERVDLGGQRIPFHYRHYINENTYIYRAKIINICENKPYHRIKPMPLTDNETDNFTGTRKGYKSKIYKK</sequence>
<proteinExistence type="predicted"/>
<protein>
    <submittedName>
        <fullName evidence="1">Uncharacterized protein</fullName>
    </submittedName>
</protein>
<organism evidence="1">
    <name type="scientific">viral metagenome</name>
    <dbReference type="NCBI Taxonomy" id="1070528"/>
    <lineage>
        <taxon>unclassified sequences</taxon>
        <taxon>metagenomes</taxon>
        <taxon>organismal metagenomes</taxon>
    </lineage>
</organism>
<evidence type="ECO:0000313" key="1">
    <source>
        <dbReference type="EMBL" id="QHT86668.1"/>
    </source>
</evidence>
<reference evidence="1" key="1">
    <citation type="journal article" date="2020" name="Nature">
        <title>Giant virus diversity and host interactions through global metagenomics.</title>
        <authorList>
            <person name="Schulz F."/>
            <person name="Roux S."/>
            <person name="Paez-Espino D."/>
            <person name="Jungbluth S."/>
            <person name="Walsh D.A."/>
            <person name="Denef V.J."/>
            <person name="McMahon K.D."/>
            <person name="Konstantinidis K.T."/>
            <person name="Eloe-Fadrosh E.A."/>
            <person name="Kyrpides N.C."/>
            <person name="Woyke T."/>
        </authorList>
    </citation>
    <scope>NUCLEOTIDE SEQUENCE</scope>
    <source>
        <strain evidence="1">GVMAG-M-3300023184-18</strain>
    </source>
</reference>
<dbReference type="AlphaFoldDB" id="A0A6C0I0Y6"/>
<accession>A0A6C0I0Y6</accession>
<name>A0A6C0I0Y6_9ZZZZ</name>